<organism evidence="1 2">
    <name type="scientific">Streptococcus vestibularis</name>
    <dbReference type="NCBI Taxonomy" id="1343"/>
    <lineage>
        <taxon>Bacteria</taxon>
        <taxon>Bacillati</taxon>
        <taxon>Bacillota</taxon>
        <taxon>Bacilli</taxon>
        <taxon>Lactobacillales</taxon>
        <taxon>Streptococcaceae</taxon>
        <taxon>Streptococcus</taxon>
    </lineage>
</organism>
<dbReference type="AlphaFoldDB" id="A0A943QTE7"/>
<reference evidence="1" key="1">
    <citation type="submission" date="2021-05" db="EMBL/GenBank/DDBJ databases">
        <title>Infant gut strain persistence is associated with maternal origin, phylogeny, and functional potential including surface adhesion and iron acquisition.</title>
        <authorList>
            <person name="Lou Y.C."/>
        </authorList>
    </citation>
    <scope>NUCLEOTIDE SEQUENCE</scope>
    <source>
        <strain evidence="1">L3_122_031G1_dasL3_122_031G1_maxbin2.maxbin.025s ta_sub</strain>
    </source>
</reference>
<comment type="caution">
    <text evidence="1">The sequence shown here is derived from an EMBL/GenBank/DDBJ whole genome shotgun (WGS) entry which is preliminary data.</text>
</comment>
<accession>A0A943QTE7</accession>
<dbReference type="EMBL" id="JAHAGS010000323">
    <property type="protein sequence ID" value="MBS6098611.1"/>
    <property type="molecule type" value="Genomic_DNA"/>
</dbReference>
<evidence type="ECO:0000313" key="2">
    <source>
        <dbReference type="Proteomes" id="UP000703822"/>
    </source>
</evidence>
<sequence length="134" mass="14883">ASVEKVLRQTIDLVSEILNAPVSLYGGGPFQYELLLGDNDKKQVSLTDFKEVGDAFGHGRVWANKSLLENRPAYAVEVKTKAEGTFIIWVEAVPFEAMSTKVLNELEVLSKMSRSFIEKAELLEQSSHQGRVAQ</sequence>
<protein>
    <submittedName>
        <fullName evidence="1">Uncharacterized protein</fullName>
    </submittedName>
</protein>
<evidence type="ECO:0000313" key="1">
    <source>
        <dbReference type="EMBL" id="MBS6098611.1"/>
    </source>
</evidence>
<gene>
    <name evidence="1" type="ORF">KH901_09300</name>
</gene>
<proteinExistence type="predicted"/>
<name>A0A943QTE7_STRVE</name>
<feature type="non-terminal residue" evidence="1">
    <location>
        <position position="1"/>
    </location>
</feature>
<dbReference type="Proteomes" id="UP000703822">
    <property type="component" value="Unassembled WGS sequence"/>
</dbReference>